<name>A0A251SEE4_HELAN</name>
<keyword evidence="3" id="KW-1185">Reference proteome</keyword>
<evidence type="ECO:0000256" key="1">
    <source>
        <dbReference type="SAM" id="MobiDB-lite"/>
    </source>
</evidence>
<dbReference type="Proteomes" id="UP000215914">
    <property type="component" value="Chromosome 14"/>
</dbReference>
<gene>
    <name evidence="2" type="ORF">HannXRQ_Chr14g0428951</name>
</gene>
<feature type="region of interest" description="Disordered" evidence="1">
    <location>
        <begin position="47"/>
        <end position="68"/>
    </location>
</feature>
<protein>
    <submittedName>
        <fullName evidence="2">Uncharacterized protein</fullName>
    </submittedName>
</protein>
<accession>A0A251SEE4</accession>
<evidence type="ECO:0000313" key="2">
    <source>
        <dbReference type="EMBL" id="OTF96931.1"/>
    </source>
</evidence>
<sequence length="68" mass="7621">MLPSSPLPTPVTALQVVRRNARLNSCCTEHFSTSFRALKTPNKLIPRAQTSQHTPSITMSRTIKCKNR</sequence>
<dbReference type="InParanoid" id="A0A251SEE4"/>
<organism evidence="2 3">
    <name type="scientific">Helianthus annuus</name>
    <name type="common">Common sunflower</name>
    <dbReference type="NCBI Taxonomy" id="4232"/>
    <lineage>
        <taxon>Eukaryota</taxon>
        <taxon>Viridiplantae</taxon>
        <taxon>Streptophyta</taxon>
        <taxon>Embryophyta</taxon>
        <taxon>Tracheophyta</taxon>
        <taxon>Spermatophyta</taxon>
        <taxon>Magnoliopsida</taxon>
        <taxon>eudicotyledons</taxon>
        <taxon>Gunneridae</taxon>
        <taxon>Pentapetalae</taxon>
        <taxon>asterids</taxon>
        <taxon>campanulids</taxon>
        <taxon>Asterales</taxon>
        <taxon>Asteraceae</taxon>
        <taxon>Asteroideae</taxon>
        <taxon>Heliantheae alliance</taxon>
        <taxon>Heliantheae</taxon>
        <taxon>Helianthus</taxon>
    </lineage>
</organism>
<dbReference type="AlphaFoldDB" id="A0A251SEE4"/>
<evidence type="ECO:0000313" key="3">
    <source>
        <dbReference type="Proteomes" id="UP000215914"/>
    </source>
</evidence>
<dbReference type="EMBL" id="CM007903">
    <property type="protein sequence ID" value="OTF96931.1"/>
    <property type="molecule type" value="Genomic_DNA"/>
</dbReference>
<feature type="compositionally biased region" description="Polar residues" evidence="1">
    <location>
        <begin position="48"/>
        <end position="61"/>
    </location>
</feature>
<proteinExistence type="predicted"/>
<reference evidence="3" key="1">
    <citation type="journal article" date="2017" name="Nature">
        <title>The sunflower genome provides insights into oil metabolism, flowering and Asterid evolution.</title>
        <authorList>
            <person name="Badouin H."/>
            <person name="Gouzy J."/>
            <person name="Grassa C.J."/>
            <person name="Murat F."/>
            <person name="Staton S.E."/>
            <person name="Cottret L."/>
            <person name="Lelandais-Briere C."/>
            <person name="Owens G.L."/>
            <person name="Carrere S."/>
            <person name="Mayjonade B."/>
            <person name="Legrand L."/>
            <person name="Gill N."/>
            <person name="Kane N.C."/>
            <person name="Bowers J.E."/>
            <person name="Hubner S."/>
            <person name="Bellec A."/>
            <person name="Berard A."/>
            <person name="Berges H."/>
            <person name="Blanchet N."/>
            <person name="Boniface M.C."/>
            <person name="Brunel D."/>
            <person name="Catrice O."/>
            <person name="Chaidir N."/>
            <person name="Claudel C."/>
            <person name="Donnadieu C."/>
            <person name="Faraut T."/>
            <person name="Fievet G."/>
            <person name="Helmstetter N."/>
            <person name="King M."/>
            <person name="Knapp S.J."/>
            <person name="Lai Z."/>
            <person name="Le Paslier M.C."/>
            <person name="Lippi Y."/>
            <person name="Lorenzon L."/>
            <person name="Mandel J.R."/>
            <person name="Marage G."/>
            <person name="Marchand G."/>
            <person name="Marquand E."/>
            <person name="Bret-Mestries E."/>
            <person name="Morien E."/>
            <person name="Nambeesan S."/>
            <person name="Nguyen T."/>
            <person name="Pegot-Espagnet P."/>
            <person name="Pouilly N."/>
            <person name="Raftis F."/>
            <person name="Sallet E."/>
            <person name="Schiex T."/>
            <person name="Thomas J."/>
            <person name="Vandecasteele C."/>
            <person name="Vares D."/>
            <person name="Vear F."/>
            <person name="Vautrin S."/>
            <person name="Crespi M."/>
            <person name="Mangin B."/>
            <person name="Burke J.M."/>
            <person name="Salse J."/>
            <person name="Munos S."/>
            <person name="Vincourt P."/>
            <person name="Rieseberg L.H."/>
            <person name="Langlade N.B."/>
        </authorList>
    </citation>
    <scope>NUCLEOTIDE SEQUENCE [LARGE SCALE GENOMIC DNA]</scope>
    <source>
        <strain evidence="3">cv. SF193</strain>
    </source>
</reference>